<evidence type="ECO:0000259" key="4">
    <source>
        <dbReference type="Pfam" id="PF00676"/>
    </source>
</evidence>
<feature type="domain" description="Dehydrogenase E1 component" evidence="4">
    <location>
        <begin position="1"/>
        <end position="279"/>
    </location>
</feature>
<evidence type="ECO:0000256" key="2">
    <source>
        <dbReference type="ARBA" id="ARBA00023002"/>
    </source>
</evidence>
<name>A0A523T973_UNCAE</name>
<protein>
    <submittedName>
        <fullName evidence="5">Thiamine pyrophosphate-dependent dehydrogenase E1 component subunit alpha</fullName>
    </submittedName>
</protein>
<evidence type="ECO:0000313" key="6">
    <source>
        <dbReference type="Proteomes" id="UP000316517"/>
    </source>
</evidence>
<keyword evidence="2" id="KW-0560">Oxidoreductase</keyword>
<dbReference type="CDD" id="cd02000">
    <property type="entry name" value="TPP_E1_PDC_ADC_BCADC"/>
    <property type="match status" value="1"/>
</dbReference>
<comment type="cofactor">
    <cofactor evidence="1">
        <name>thiamine diphosphate</name>
        <dbReference type="ChEBI" id="CHEBI:58937"/>
    </cofactor>
</comment>
<dbReference type="Gene3D" id="3.40.50.970">
    <property type="match status" value="1"/>
</dbReference>
<reference evidence="5 6" key="1">
    <citation type="submission" date="2019-03" db="EMBL/GenBank/DDBJ databases">
        <title>Metabolic potential of uncultured bacteria and archaea associated with petroleum seepage in deep-sea sediments.</title>
        <authorList>
            <person name="Dong X."/>
            <person name="Hubert C."/>
        </authorList>
    </citation>
    <scope>NUCLEOTIDE SEQUENCE [LARGE SCALE GENOMIC DNA]</scope>
    <source>
        <strain evidence="5">E44_bin3</strain>
    </source>
</reference>
<dbReference type="AlphaFoldDB" id="A0A523T973"/>
<comment type="caution">
    <text evidence="5">The sequence shown here is derived from an EMBL/GenBank/DDBJ whole genome shotgun (WGS) entry which is preliminary data.</text>
</comment>
<organism evidence="5 6">
    <name type="scientific">Aerophobetes bacterium</name>
    <dbReference type="NCBI Taxonomy" id="2030807"/>
    <lineage>
        <taxon>Bacteria</taxon>
        <taxon>Candidatus Aerophobota</taxon>
    </lineage>
</organism>
<feature type="non-terminal residue" evidence="5">
    <location>
        <position position="1"/>
    </location>
</feature>
<dbReference type="EMBL" id="SOJT01000218">
    <property type="protein sequence ID" value="TET26865.1"/>
    <property type="molecule type" value="Genomic_DNA"/>
</dbReference>
<dbReference type="Proteomes" id="UP000316517">
    <property type="component" value="Unassembled WGS sequence"/>
</dbReference>
<dbReference type="PANTHER" id="PTHR11516:SF60">
    <property type="entry name" value="PYRUVATE DEHYDROGENASE E1 COMPONENT SUBUNIT ALPHA"/>
    <property type="match status" value="1"/>
</dbReference>
<dbReference type="SUPFAM" id="SSF52518">
    <property type="entry name" value="Thiamin diphosphate-binding fold (THDP-binding)"/>
    <property type="match status" value="1"/>
</dbReference>
<dbReference type="InterPro" id="IPR001017">
    <property type="entry name" value="DH_E1"/>
</dbReference>
<dbReference type="GO" id="GO:0004739">
    <property type="term" value="F:pyruvate dehydrogenase (acetyl-transferring) activity"/>
    <property type="evidence" value="ECO:0007669"/>
    <property type="project" value="TreeGrafter"/>
</dbReference>
<dbReference type="Pfam" id="PF00676">
    <property type="entry name" value="E1_dh"/>
    <property type="match status" value="1"/>
</dbReference>
<accession>A0A523T973</accession>
<evidence type="ECO:0000256" key="1">
    <source>
        <dbReference type="ARBA" id="ARBA00001964"/>
    </source>
</evidence>
<keyword evidence="3" id="KW-0786">Thiamine pyrophosphate</keyword>
<proteinExistence type="predicted"/>
<dbReference type="PANTHER" id="PTHR11516">
    <property type="entry name" value="PYRUVATE DEHYDROGENASE E1 COMPONENT, ALPHA SUBUNIT BACTERIAL AND ORGANELLAR"/>
    <property type="match status" value="1"/>
</dbReference>
<dbReference type="GO" id="GO:0006086">
    <property type="term" value="P:pyruvate decarboxylation to acetyl-CoA"/>
    <property type="evidence" value="ECO:0007669"/>
    <property type="project" value="TreeGrafter"/>
</dbReference>
<sequence>GLKHLYIGEEAVAVGVTFNLREDDYIGSTHRGHGHLIAKGGDVKIIMAELYGKKTGYCKGKGGSMHIADINIGILGANGIVAANIPIVGGAALSAKLRGTDQVAVSFFGDGGANEGMFHEGVNLASVWKLPAIFVCENNQYAISTSQSKVTAIPNIADRASSYGIPGFVVDGMDVLAVYEITGEAVARAREGKGPTLVECKTYRFKGHYVGEGSRELSYRSREELQKCQEKCPIEKSKQVLTKEGILTEELAEKINRQIDKELEEAIKFAEGSPYPSPEDALEDLFFEEET</sequence>
<dbReference type="InterPro" id="IPR050642">
    <property type="entry name" value="PDH_E1_Alpha_Subunit"/>
</dbReference>
<dbReference type="InterPro" id="IPR029061">
    <property type="entry name" value="THDP-binding"/>
</dbReference>
<gene>
    <name evidence="5" type="ORF">E3J68_04880</name>
</gene>
<evidence type="ECO:0000256" key="3">
    <source>
        <dbReference type="ARBA" id="ARBA00023052"/>
    </source>
</evidence>
<evidence type="ECO:0000313" key="5">
    <source>
        <dbReference type="EMBL" id="TET26865.1"/>
    </source>
</evidence>